<feature type="transmembrane region" description="Helical" evidence="1">
    <location>
        <begin position="51"/>
        <end position="67"/>
    </location>
</feature>
<name>A0ABU1V2Y0_9GAMM</name>
<sequence>MQDTSPTPSTDLPTPTTKTPWYNRRLIVALWLIFFFPIGLLGLWMSERIHVIFKIAITIGLVIILNLDSQEEKDAKNAGFKSLSDKQAATELNLTTANSYYKYLDAQEQTRQGTIEAEKREAALQELEKEDLSVAAYIICQQHTKDNLASPASADFPFLPDEVLAFKGHSYIVHTYVDSQNKFGAMLRTKVLCKVKYKGTSAKDEERLDIKKWELRELAFTPS</sequence>
<reference evidence="2 3" key="1">
    <citation type="submission" date="2023-07" db="EMBL/GenBank/DDBJ databases">
        <title>Sorghum-associated microbial communities from plants grown in Nebraska, USA.</title>
        <authorList>
            <person name="Schachtman D."/>
        </authorList>
    </citation>
    <scope>NUCLEOTIDE SEQUENCE [LARGE SCALE GENOMIC DNA]</scope>
    <source>
        <strain evidence="2 3">BE190</strain>
    </source>
</reference>
<evidence type="ECO:0000256" key="1">
    <source>
        <dbReference type="SAM" id="Phobius"/>
    </source>
</evidence>
<accession>A0ABU1V2Y0</accession>
<keyword evidence="3" id="KW-1185">Reference proteome</keyword>
<dbReference type="RefSeq" id="WP_310075424.1">
    <property type="nucleotide sequence ID" value="NZ_JAVDVX010000008.1"/>
</dbReference>
<dbReference type="Proteomes" id="UP001253595">
    <property type="component" value="Unassembled WGS sequence"/>
</dbReference>
<keyword evidence="1" id="KW-0812">Transmembrane</keyword>
<feature type="transmembrane region" description="Helical" evidence="1">
    <location>
        <begin position="26"/>
        <end position="45"/>
    </location>
</feature>
<organism evidence="2 3">
    <name type="scientific">Cellvibrio fibrivorans</name>
    <dbReference type="NCBI Taxonomy" id="126350"/>
    <lineage>
        <taxon>Bacteria</taxon>
        <taxon>Pseudomonadati</taxon>
        <taxon>Pseudomonadota</taxon>
        <taxon>Gammaproteobacteria</taxon>
        <taxon>Cellvibrionales</taxon>
        <taxon>Cellvibrionaceae</taxon>
        <taxon>Cellvibrio</taxon>
    </lineage>
</organism>
<evidence type="ECO:0000313" key="2">
    <source>
        <dbReference type="EMBL" id="MDR7091760.1"/>
    </source>
</evidence>
<dbReference type="EMBL" id="JAVDVX010000008">
    <property type="protein sequence ID" value="MDR7091760.1"/>
    <property type="molecule type" value="Genomic_DNA"/>
</dbReference>
<evidence type="ECO:0000313" key="3">
    <source>
        <dbReference type="Proteomes" id="UP001253595"/>
    </source>
</evidence>
<keyword evidence="1" id="KW-0472">Membrane</keyword>
<gene>
    <name evidence="2" type="ORF">J2X05_003798</name>
</gene>
<comment type="caution">
    <text evidence="2">The sequence shown here is derived from an EMBL/GenBank/DDBJ whole genome shotgun (WGS) entry which is preliminary data.</text>
</comment>
<protein>
    <submittedName>
        <fullName evidence="2">Uncharacterized protein</fullName>
    </submittedName>
</protein>
<proteinExistence type="predicted"/>
<keyword evidence="1" id="KW-1133">Transmembrane helix</keyword>